<evidence type="ECO:0000313" key="1">
    <source>
        <dbReference type="EMBL" id="QKG85110.1"/>
    </source>
</evidence>
<reference evidence="1 2" key="1">
    <citation type="submission" date="2020-01" db="EMBL/GenBank/DDBJ databases">
        <authorList>
            <person name="Gulvik C.A."/>
            <person name="Batra D.G."/>
        </authorList>
    </citation>
    <scope>NUCLEOTIDE SEQUENCE [LARGE SCALE GENOMIC DNA]</scope>
    <source>
        <strain evidence="1 2">W9323</strain>
    </source>
</reference>
<accession>A0A7D4BKW8</accession>
<sequence>MKFSVAGILIGGYEHEERQPNPFVAMDFLDHEDAMNAETWLKKQKDDGVMIQIGSVSEEDLSVQIIKADSGEILCEGEVWKDEMWQIFLSYFRQMGQVLLMVSVGGVVRSECIMKLSGKFLRIME</sequence>
<organism evidence="1 2">
    <name type="scientific">Kroppenstedtia pulmonis</name>
    <dbReference type="NCBI Taxonomy" id="1380685"/>
    <lineage>
        <taxon>Bacteria</taxon>
        <taxon>Bacillati</taxon>
        <taxon>Bacillota</taxon>
        <taxon>Bacilli</taxon>
        <taxon>Bacillales</taxon>
        <taxon>Thermoactinomycetaceae</taxon>
        <taxon>Kroppenstedtia</taxon>
    </lineage>
</organism>
<name>A0A7D4BKW8_9BACL</name>
<dbReference type="Proteomes" id="UP000503088">
    <property type="component" value="Chromosome"/>
</dbReference>
<dbReference type="KEGG" id="kpul:GXN76_11965"/>
<dbReference type="EMBL" id="CP048104">
    <property type="protein sequence ID" value="QKG85110.1"/>
    <property type="molecule type" value="Genomic_DNA"/>
</dbReference>
<proteinExistence type="predicted"/>
<gene>
    <name evidence="1" type="ORF">GXN76_11965</name>
</gene>
<dbReference type="AlphaFoldDB" id="A0A7D4BKW8"/>
<evidence type="ECO:0000313" key="2">
    <source>
        <dbReference type="Proteomes" id="UP000503088"/>
    </source>
</evidence>
<protein>
    <submittedName>
        <fullName evidence="1">Uncharacterized protein</fullName>
    </submittedName>
</protein>
<dbReference type="RefSeq" id="WP_173223451.1">
    <property type="nucleotide sequence ID" value="NZ_CP048104.1"/>
</dbReference>
<keyword evidence="2" id="KW-1185">Reference proteome</keyword>